<keyword evidence="8 9" id="KW-0472">Membrane</keyword>
<feature type="transmembrane region" description="Helical" evidence="9">
    <location>
        <begin position="124"/>
        <end position="145"/>
    </location>
</feature>
<keyword evidence="12" id="KW-1185">Reference proteome</keyword>
<protein>
    <submittedName>
        <fullName evidence="11">ABC transporter permease</fullName>
    </submittedName>
</protein>
<evidence type="ECO:0000256" key="6">
    <source>
        <dbReference type="ARBA" id="ARBA00022989"/>
    </source>
</evidence>
<dbReference type="InterPro" id="IPR013525">
    <property type="entry name" value="ABC2_TM"/>
</dbReference>
<comment type="caution">
    <text evidence="11">The sequence shown here is derived from an EMBL/GenBank/DDBJ whole genome shotgun (WGS) entry which is preliminary data.</text>
</comment>
<feature type="transmembrane region" description="Helical" evidence="9">
    <location>
        <begin position="41"/>
        <end position="59"/>
    </location>
</feature>
<keyword evidence="4" id="KW-1003">Cell membrane</keyword>
<keyword evidence="7" id="KW-0625">Polysaccharide transport</keyword>
<proteinExistence type="inferred from homology"/>
<dbReference type="EMBL" id="JANIBK010000008">
    <property type="protein sequence ID" value="MCQ8127400.1"/>
    <property type="molecule type" value="Genomic_DNA"/>
</dbReference>
<comment type="subcellular location">
    <subcellularLocation>
        <location evidence="1">Cell membrane</location>
        <topology evidence="1">Multi-pass membrane protein</topology>
    </subcellularLocation>
</comment>
<dbReference type="RefSeq" id="WP_256613719.1">
    <property type="nucleotide sequence ID" value="NZ_JANIBK010000008.1"/>
</dbReference>
<feature type="transmembrane region" description="Helical" evidence="9">
    <location>
        <begin position="179"/>
        <end position="197"/>
    </location>
</feature>
<evidence type="ECO:0000259" key="10">
    <source>
        <dbReference type="Pfam" id="PF01061"/>
    </source>
</evidence>
<keyword evidence="3" id="KW-0813">Transport</keyword>
<keyword evidence="5 9" id="KW-0812">Transmembrane</keyword>
<name>A0ABT1U1R8_9GAMM</name>
<evidence type="ECO:0000256" key="4">
    <source>
        <dbReference type="ARBA" id="ARBA00022475"/>
    </source>
</evidence>
<evidence type="ECO:0000256" key="8">
    <source>
        <dbReference type="ARBA" id="ARBA00023136"/>
    </source>
</evidence>
<dbReference type="PANTHER" id="PTHR30413:SF10">
    <property type="entry name" value="CAPSULE POLYSACCHARIDE EXPORT INNER-MEMBRANE PROTEIN CTRC"/>
    <property type="match status" value="1"/>
</dbReference>
<feature type="transmembrane region" description="Helical" evidence="9">
    <location>
        <begin position="239"/>
        <end position="256"/>
    </location>
</feature>
<gene>
    <name evidence="11" type="ORF">NP596_02930</name>
</gene>
<evidence type="ECO:0000256" key="2">
    <source>
        <dbReference type="ARBA" id="ARBA00007783"/>
    </source>
</evidence>
<reference evidence="11 12" key="1">
    <citation type="submission" date="2022-07" db="EMBL/GenBank/DDBJ databases">
        <title>Methylomonas rivi sp. nov., Methylomonas rosea sp. nov., Methylomonas aureus sp. nov. and Methylomonas subterranea sp. nov., four novel methanotrophs isolated from a freshwater creek and the deep terrestrial subsurface.</title>
        <authorList>
            <person name="Abin C."/>
            <person name="Sankaranarayanan K."/>
            <person name="Garner C."/>
            <person name="Sindelar R."/>
            <person name="Kotary K."/>
            <person name="Garner R."/>
            <person name="Barclay S."/>
            <person name="Lawson P."/>
            <person name="Krumholz L."/>
        </authorList>
    </citation>
    <scope>NUCLEOTIDE SEQUENCE [LARGE SCALE GENOMIC DNA]</scope>
    <source>
        <strain evidence="11 12">WSC-6</strain>
    </source>
</reference>
<dbReference type="Proteomes" id="UP001524586">
    <property type="component" value="Unassembled WGS sequence"/>
</dbReference>
<evidence type="ECO:0000313" key="11">
    <source>
        <dbReference type="EMBL" id="MCQ8127400.1"/>
    </source>
</evidence>
<evidence type="ECO:0000313" key="12">
    <source>
        <dbReference type="Proteomes" id="UP001524586"/>
    </source>
</evidence>
<accession>A0ABT1U1R8</accession>
<evidence type="ECO:0000256" key="7">
    <source>
        <dbReference type="ARBA" id="ARBA00023047"/>
    </source>
</evidence>
<sequence>MNAVIRFLIGLYQGRRTIRALARRDVLSRYSGTLFRSAWELANPALTLLVFWFVFSVALKAKGPDGIPFILYFVTGYVPWLFFSESLLRGTQGVVAHSFLVKKMVFPSELLPFVYLSGGALNHVVLLLLAAVVLLFNGVAVSWYWLQIPYYFLTLCATLLGLQWLLSALNVFSRDLGQGVGVVLNVWFWVTPVVWVADGVVPAEYQWLMAANPVGYVVEGYRGALLYHKPFWINWEQGFYVWAVALVFAWIGANVFRRLKPHFGDVL</sequence>
<organism evidence="11 12">
    <name type="scientific">Methylomonas rivi</name>
    <dbReference type="NCBI Taxonomy" id="2952226"/>
    <lineage>
        <taxon>Bacteria</taxon>
        <taxon>Pseudomonadati</taxon>
        <taxon>Pseudomonadota</taxon>
        <taxon>Gammaproteobacteria</taxon>
        <taxon>Methylococcales</taxon>
        <taxon>Methylococcaceae</taxon>
        <taxon>Methylomonas</taxon>
    </lineage>
</organism>
<feature type="domain" description="ABC-2 type transporter transmembrane" evidence="10">
    <location>
        <begin position="18"/>
        <end position="225"/>
    </location>
</feature>
<dbReference type="PANTHER" id="PTHR30413">
    <property type="entry name" value="INNER MEMBRANE TRANSPORT PERMEASE"/>
    <property type="match status" value="1"/>
</dbReference>
<comment type="similarity">
    <text evidence="2">Belongs to the ABC-2 integral membrane protein family.</text>
</comment>
<evidence type="ECO:0000256" key="5">
    <source>
        <dbReference type="ARBA" id="ARBA00022692"/>
    </source>
</evidence>
<keyword evidence="7" id="KW-0762">Sugar transport</keyword>
<dbReference type="Pfam" id="PF01061">
    <property type="entry name" value="ABC2_membrane"/>
    <property type="match status" value="1"/>
</dbReference>
<keyword evidence="6 9" id="KW-1133">Transmembrane helix</keyword>
<evidence type="ECO:0000256" key="1">
    <source>
        <dbReference type="ARBA" id="ARBA00004651"/>
    </source>
</evidence>
<feature type="transmembrane region" description="Helical" evidence="9">
    <location>
        <begin position="151"/>
        <end position="172"/>
    </location>
</feature>
<feature type="transmembrane region" description="Helical" evidence="9">
    <location>
        <begin position="66"/>
        <end position="83"/>
    </location>
</feature>
<evidence type="ECO:0000256" key="3">
    <source>
        <dbReference type="ARBA" id="ARBA00022448"/>
    </source>
</evidence>
<evidence type="ECO:0000256" key="9">
    <source>
        <dbReference type="SAM" id="Phobius"/>
    </source>
</evidence>